<name>A0ACD1IPF4_9EURO</name>
<dbReference type="Proteomes" id="UP000249748">
    <property type="component" value="Unassembled WGS sequence"/>
</dbReference>
<proteinExistence type="predicted"/>
<sequence length="176" mass="20133">MGKTDRESGSSYYGGVGMIKRFPWQIVAYLASGAKTEEKGTNAGWQMAMNSSAYYGVHYGGSICIHDGDLQESGSRVSDLSQRRKLFHPLIVLKGREYFTSSRGFVLEKEIRLASTNQHDGFTTFRRKIRFWLRQDPGRWGPGQKEEKGKQKKSKSEEDPESCWRGWINRKMIVLV</sequence>
<organism evidence="1 2">
    <name type="scientific">Aspergillus costaricaensis CBS 115574</name>
    <dbReference type="NCBI Taxonomy" id="1448317"/>
    <lineage>
        <taxon>Eukaryota</taxon>
        <taxon>Fungi</taxon>
        <taxon>Dikarya</taxon>
        <taxon>Ascomycota</taxon>
        <taxon>Pezizomycotina</taxon>
        <taxon>Eurotiomycetes</taxon>
        <taxon>Eurotiomycetidae</taxon>
        <taxon>Eurotiales</taxon>
        <taxon>Aspergillaceae</taxon>
        <taxon>Aspergillus</taxon>
        <taxon>Aspergillus subgen. Circumdati</taxon>
    </lineage>
</organism>
<gene>
    <name evidence="1" type="ORF">BO79DRAFT_225217</name>
</gene>
<evidence type="ECO:0000313" key="2">
    <source>
        <dbReference type="Proteomes" id="UP000249748"/>
    </source>
</evidence>
<reference evidence="1" key="1">
    <citation type="submission" date="2018-02" db="EMBL/GenBank/DDBJ databases">
        <title>The genomes of Aspergillus section Nigri reveals drivers in fungal speciation.</title>
        <authorList>
            <consortium name="DOE Joint Genome Institute"/>
            <person name="Vesth T.C."/>
            <person name="Nybo J."/>
            <person name="Theobald S."/>
            <person name="Brandl J."/>
            <person name="Frisvad J.C."/>
            <person name="Nielsen K.F."/>
            <person name="Lyhne E.K."/>
            <person name="Kogle M.E."/>
            <person name="Kuo A."/>
            <person name="Riley R."/>
            <person name="Clum A."/>
            <person name="Nolan M."/>
            <person name="Lipzen A."/>
            <person name="Salamov A."/>
            <person name="Henrissat B."/>
            <person name="Wiebenga A."/>
            <person name="De vries R.P."/>
            <person name="Grigoriev I.V."/>
            <person name="Mortensen U.H."/>
            <person name="Andersen M.R."/>
            <person name="Baker S.E."/>
        </authorList>
    </citation>
    <scope>NUCLEOTIDE SEQUENCE</scope>
    <source>
        <strain evidence="1">CBS 115574</strain>
    </source>
</reference>
<dbReference type="EMBL" id="KZ824539">
    <property type="protein sequence ID" value="RAK92136.1"/>
    <property type="molecule type" value="Genomic_DNA"/>
</dbReference>
<protein>
    <submittedName>
        <fullName evidence="1">Uncharacterized protein</fullName>
    </submittedName>
</protein>
<evidence type="ECO:0000313" key="1">
    <source>
        <dbReference type="EMBL" id="RAK92136.1"/>
    </source>
</evidence>
<accession>A0ACD1IPF4</accession>
<keyword evidence="2" id="KW-1185">Reference proteome</keyword>